<gene>
    <name evidence="2" type="ORF">TRAPUB_1853</name>
</gene>
<evidence type="ECO:0000313" key="3">
    <source>
        <dbReference type="Proteomes" id="UP000184267"/>
    </source>
</evidence>
<sequence>MPSPAQSRPSSPPGLPSAGTTARSPCPSPDYFAEPLPPLPRSATYESVPSPPPNLPTLRQRAMTVSTPAMSITSGRMAEASDLFERTAARAQEMAANGVQPERVLVATPPLMFPSVGPGLIVPPSPPAPAVVAEVHASAQIATPQPRRTIPAISRLTEVPHPSQVGESSRKDKKRPRLDTPSPSPSPAPISSRHLPGAIHRSSQTLRGRAALSGRPYALAPAAWLSPSSSHGRLAPATAAEIAEALRKPAQPVAGPSRLPFLPRVRTTDSGWAGRSGGLGSRLDTVAEKYVPEEPIFDDDLDIPLDLSPNSERETFAFDRPLRPFVSGSANSPADFDTAMLYAIGQESDANNDHWDPPRLQNPLDDGELAHQQPEHTAPTPSRPTAQSAASLAAATSFQIQTQPIPIPGQAGHQQPLLLPLGAPAQLAANQGLIPGNPGMGGGITFTLQPPGGFPEVLFAEPDGAFRGLARARVEALTAPPSGSDDDRAVILQVHNSAAPPQHEIQALTAAITAAIRQITGGLNPLVIPPEREWTPTNDHRASAPITWAAVGLSANEVRRILAQPAWSSTSVTLHVREPVIVIGRFMLVAGGFAHDHNGSILSAVFAVFVGPTILPMLFAMVQTNPSFVNVAPEDAVRTILASLGVRVSTLQNGNLIAAVFCDSPTQSMVRWREWRDAVAALPFPSPLNSTGFARRAAPCAGCHGEDHPTHLCPFQDVPGWNAPPPGTTWRTPGAALAQGMGGQQQPPPPPPPGGSSLSRTRSQAPRRNNSLHPSTGPKRDNFGGGAGGFGPGGGRSGFGPGGAGAGSGTFA</sequence>
<evidence type="ECO:0000313" key="2">
    <source>
        <dbReference type="EMBL" id="OJT07293.1"/>
    </source>
</evidence>
<proteinExistence type="predicted"/>
<feature type="region of interest" description="Disordered" evidence="1">
    <location>
        <begin position="1"/>
        <end position="74"/>
    </location>
</feature>
<keyword evidence="3" id="KW-1185">Reference proteome</keyword>
<comment type="caution">
    <text evidence="2">The sequence shown here is derived from an EMBL/GenBank/DDBJ whole genome shotgun (WGS) entry which is preliminary data.</text>
</comment>
<feature type="compositionally biased region" description="Low complexity" evidence="1">
    <location>
        <begin position="385"/>
        <end position="394"/>
    </location>
</feature>
<feature type="region of interest" description="Disordered" evidence="1">
    <location>
        <begin position="719"/>
        <end position="812"/>
    </location>
</feature>
<feature type="compositionally biased region" description="Polar residues" evidence="1">
    <location>
        <begin position="63"/>
        <end position="74"/>
    </location>
</feature>
<evidence type="ECO:0000256" key="1">
    <source>
        <dbReference type="SAM" id="MobiDB-lite"/>
    </source>
</evidence>
<protein>
    <submittedName>
        <fullName evidence="2">Uncharacterized protein</fullName>
    </submittedName>
</protein>
<dbReference type="AlphaFoldDB" id="A0A1M2VIF3"/>
<accession>A0A1M2VIF3</accession>
<dbReference type="OMA" id="ASAPITW"/>
<name>A0A1M2VIF3_TRAPU</name>
<feature type="compositionally biased region" description="Polar residues" evidence="1">
    <location>
        <begin position="756"/>
        <end position="774"/>
    </location>
</feature>
<dbReference type="STRING" id="154538.A0A1M2VIF3"/>
<organism evidence="2 3">
    <name type="scientific">Trametes pubescens</name>
    <name type="common">White-rot fungus</name>
    <dbReference type="NCBI Taxonomy" id="154538"/>
    <lineage>
        <taxon>Eukaryota</taxon>
        <taxon>Fungi</taxon>
        <taxon>Dikarya</taxon>
        <taxon>Basidiomycota</taxon>
        <taxon>Agaricomycotina</taxon>
        <taxon>Agaricomycetes</taxon>
        <taxon>Polyporales</taxon>
        <taxon>Polyporaceae</taxon>
        <taxon>Trametes</taxon>
    </lineage>
</organism>
<feature type="region of interest" description="Disordered" evidence="1">
    <location>
        <begin position="141"/>
        <end position="197"/>
    </location>
</feature>
<dbReference type="Proteomes" id="UP000184267">
    <property type="component" value="Unassembled WGS sequence"/>
</dbReference>
<feature type="compositionally biased region" description="Gly residues" evidence="1">
    <location>
        <begin position="783"/>
        <end position="812"/>
    </location>
</feature>
<dbReference type="EMBL" id="MNAD01001197">
    <property type="protein sequence ID" value="OJT07293.1"/>
    <property type="molecule type" value="Genomic_DNA"/>
</dbReference>
<dbReference type="OrthoDB" id="2758679at2759"/>
<reference evidence="2 3" key="1">
    <citation type="submission" date="2016-10" db="EMBL/GenBank/DDBJ databases">
        <title>Genome sequence of the basidiomycete white-rot fungus Trametes pubescens.</title>
        <authorList>
            <person name="Makela M.R."/>
            <person name="Granchi Z."/>
            <person name="Peng M."/>
            <person name="De Vries R.P."/>
            <person name="Grigoriev I."/>
            <person name="Riley R."/>
            <person name="Hilden K."/>
        </authorList>
    </citation>
    <scope>NUCLEOTIDE SEQUENCE [LARGE SCALE GENOMIC DNA]</scope>
    <source>
        <strain evidence="2 3">FBCC735</strain>
    </source>
</reference>
<feature type="region of interest" description="Disordered" evidence="1">
    <location>
        <begin position="348"/>
        <end position="394"/>
    </location>
</feature>